<proteinExistence type="predicted"/>
<dbReference type="Proteomes" id="UP000292052">
    <property type="component" value="Unassembled WGS sequence"/>
</dbReference>
<organism evidence="1 2">
    <name type="scientific">Asbolus verrucosus</name>
    <name type="common">Desert ironclad beetle</name>
    <dbReference type="NCBI Taxonomy" id="1661398"/>
    <lineage>
        <taxon>Eukaryota</taxon>
        <taxon>Metazoa</taxon>
        <taxon>Ecdysozoa</taxon>
        <taxon>Arthropoda</taxon>
        <taxon>Hexapoda</taxon>
        <taxon>Insecta</taxon>
        <taxon>Pterygota</taxon>
        <taxon>Neoptera</taxon>
        <taxon>Endopterygota</taxon>
        <taxon>Coleoptera</taxon>
        <taxon>Polyphaga</taxon>
        <taxon>Cucujiformia</taxon>
        <taxon>Tenebrionidae</taxon>
        <taxon>Pimeliinae</taxon>
        <taxon>Asbolus</taxon>
    </lineage>
</organism>
<comment type="caution">
    <text evidence="1">The sequence shown here is derived from an EMBL/GenBank/DDBJ whole genome shotgun (WGS) entry which is preliminary data.</text>
</comment>
<reference evidence="1 2" key="1">
    <citation type="submission" date="2017-03" db="EMBL/GenBank/DDBJ databases">
        <title>Genome of the blue death feigning beetle - Asbolus verrucosus.</title>
        <authorList>
            <person name="Rider S.D."/>
        </authorList>
    </citation>
    <scope>NUCLEOTIDE SEQUENCE [LARGE SCALE GENOMIC DNA]</scope>
    <source>
        <strain evidence="1">Butters</strain>
        <tissue evidence="1">Head and leg muscle</tissue>
    </source>
</reference>
<evidence type="ECO:0000313" key="2">
    <source>
        <dbReference type="Proteomes" id="UP000292052"/>
    </source>
</evidence>
<name>A0A482W5Y8_ASBVE</name>
<accession>A0A482W5Y8</accession>
<sequence length="58" mass="7026">MVFTLGEKSFMMESYLHSTRKENGKWTYPVPNCEEEFRENFPRTIYQCQNFVQQLNTP</sequence>
<gene>
    <name evidence="1" type="ORF">BDFB_013998</name>
</gene>
<protein>
    <submittedName>
        <fullName evidence="1">Uncharacterized protein</fullName>
    </submittedName>
</protein>
<dbReference type="EMBL" id="QDEB01030225">
    <property type="protein sequence ID" value="RZC39948.1"/>
    <property type="molecule type" value="Genomic_DNA"/>
</dbReference>
<keyword evidence="2" id="KW-1185">Reference proteome</keyword>
<evidence type="ECO:0000313" key="1">
    <source>
        <dbReference type="EMBL" id="RZC39948.1"/>
    </source>
</evidence>
<dbReference type="AlphaFoldDB" id="A0A482W5Y8"/>